<evidence type="ECO:0000313" key="13">
    <source>
        <dbReference type="EMBL" id="QUH31652.1"/>
    </source>
</evidence>
<reference evidence="13 14" key="1">
    <citation type="submission" date="2020-07" db="EMBL/GenBank/DDBJ databases">
        <title>Vallitalea guaymasensis genome.</title>
        <authorList>
            <person name="Postec A."/>
        </authorList>
    </citation>
    <scope>NUCLEOTIDE SEQUENCE [LARGE SCALE GENOMIC DNA]</scope>
    <source>
        <strain evidence="13 14">Ra1766G1</strain>
    </source>
</reference>
<keyword evidence="9" id="KW-0028">Amino-acid biosynthesis</keyword>
<dbReference type="InterPro" id="IPR029055">
    <property type="entry name" value="Ntn_hydrolases_N"/>
</dbReference>
<evidence type="ECO:0000256" key="8">
    <source>
        <dbReference type="ARBA" id="ARBA00048741"/>
    </source>
</evidence>
<dbReference type="Pfam" id="PF00733">
    <property type="entry name" value="Asn_synthase"/>
    <property type="match status" value="1"/>
</dbReference>
<dbReference type="InterPro" id="IPR051786">
    <property type="entry name" value="ASN_synthetase/amidase"/>
</dbReference>
<evidence type="ECO:0000256" key="4">
    <source>
        <dbReference type="ARBA" id="ARBA00022741"/>
    </source>
</evidence>
<keyword evidence="14" id="KW-1185">Reference proteome</keyword>
<dbReference type="KEGG" id="vgu:HYG85_23075"/>
<evidence type="ECO:0000256" key="10">
    <source>
        <dbReference type="PIRSR" id="PIRSR001589-2"/>
    </source>
</evidence>
<feature type="binding site" evidence="10">
    <location>
        <position position="293"/>
    </location>
    <ligand>
        <name>ATP</name>
        <dbReference type="ChEBI" id="CHEBI:30616"/>
    </ligand>
</feature>
<dbReference type="NCBIfam" id="TIGR01536">
    <property type="entry name" value="asn_synth_AEB"/>
    <property type="match status" value="1"/>
</dbReference>
<dbReference type="CDD" id="cd00712">
    <property type="entry name" value="AsnB"/>
    <property type="match status" value="1"/>
</dbReference>
<dbReference type="InterPro" id="IPR014729">
    <property type="entry name" value="Rossmann-like_a/b/a_fold"/>
</dbReference>
<evidence type="ECO:0000256" key="9">
    <source>
        <dbReference type="PIRSR" id="PIRSR001589-1"/>
    </source>
</evidence>
<dbReference type="InterPro" id="IPR033738">
    <property type="entry name" value="AsnB_N"/>
</dbReference>
<keyword evidence="13" id="KW-0436">Ligase</keyword>
<dbReference type="GO" id="GO:0005829">
    <property type="term" value="C:cytosol"/>
    <property type="evidence" value="ECO:0007669"/>
    <property type="project" value="TreeGrafter"/>
</dbReference>
<dbReference type="GO" id="GO:0004066">
    <property type="term" value="F:asparagine synthase (glutamine-hydrolyzing) activity"/>
    <property type="evidence" value="ECO:0007669"/>
    <property type="project" value="UniProtKB-EC"/>
</dbReference>
<dbReference type="Proteomes" id="UP000677305">
    <property type="component" value="Chromosome"/>
</dbReference>
<dbReference type="GO" id="GO:0006529">
    <property type="term" value="P:asparagine biosynthetic process"/>
    <property type="evidence" value="ECO:0007669"/>
    <property type="project" value="UniProtKB-KW"/>
</dbReference>
<feature type="active site" description="For GATase activity" evidence="9">
    <location>
        <position position="2"/>
    </location>
</feature>
<evidence type="ECO:0000256" key="6">
    <source>
        <dbReference type="ARBA" id="ARBA00022888"/>
    </source>
</evidence>
<accession>A0A8J8MET2</accession>
<dbReference type="SUPFAM" id="SSF52402">
    <property type="entry name" value="Adenine nucleotide alpha hydrolases-like"/>
    <property type="match status" value="1"/>
</dbReference>
<sequence>MCGIAGWVNYNKNISEKRSVIHNMTNQLVHRGPDEYGFYYKTNVLLGHRRLVVIDPDGGKQPMTKKIGEHEYTIVYNGEIYNTNELREKLSQKGYKFESHCDTEVVLVSYIEWGEDCTTYLNGIFAFGIWEEKSKSLFLARDRLGVKPLFYAYINGSFIFGSEIKALLEFPGLEPVINENGLLELFSLGPSRVLGSGVFKNIYELKPSEFIILTSKNLYKHIYWKPITSYHTENDEDTFEHTAYLVEDSIKKQLISDVPICTFLSGGLDSSGISSIASEFFKNQSKKLTTYSIDYEDNDKFFVASDFQPSNDNIWVKRVNEYIGSQHKKITINNDMLVKALQDAVIAYDLPGMADIDSSLMLFCGKVKNDHTVALSGECADEIFGGYPWFRKQEDVYYDGFPWNRYINERKSFLSKELNKLKLEEFANTKYMDTISDIEFLDNETEHEKRIKKLTYINLKWFMLTLLTRKDRMSMYKSLEVRVPYADHRIVEYTWNIPWRIKNHNNIEKGLLRKVLSSYLPEDVTYRKKSPYPKTYNPEYSNSVKSLLKNILDDKNSPIHNLIDTKNVYNLINNDGETFITPWFGQLMKEPQFIAYLIQLNYWLEHYKIKIDY</sequence>
<dbReference type="InterPro" id="IPR006426">
    <property type="entry name" value="Asn_synth_AEB"/>
</dbReference>
<organism evidence="13 14">
    <name type="scientific">Vallitalea guaymasensis</name>
    <dbReference type="NCBI Taxonomy" id="1185412"/>
    <lineage>
        <taxon>Bacteria</taxon>
        <taxon>Bacillati</taxon>
        <taxon>Bacillota</taxon>
        <taxon>Clostridia</taxon>
        <taxon>Lachnospirales</taxon>
        <taxon>Vallitaleaceae</taxon>
        <taxon>Vallitalea</taxon>
    </lineage>
</organism>
<protein>
    <recommendedName>
        <fullName evidence="3">asparagine synthase (glutamine-hydrolyzing)</fullName>
        <ecNumber evidence="3">6.3.5.4</ecNumber>
    </recommendedName>
</protein>
<comment type="catalytic activity">
    <reaction evidence="8">
        <text>L-aspartate + L-glutamine + ATP + H2O = L-asparagine + L-glutamate + AMP + diphosphate + H(+)</text>
        <dbReference type="Rhea" id="RHEA:12228"/>
        <dbReference type="ChEBI" id="CHEBI:15377"/>
        <dbReference type="ChEBI" id="CHEBI:15378"/>
        <dbReference type="ChEBI" id="CHEBI:29985"/>
        <dbReference type="ChEBI" id="CHEBI:29991"/>
        <dbReference type="ChEBI" id="CHEBI:30616"/>
        <dbReference type="ChEBI" id="CHEBI:33019"/>
        <dbReference type="ChEBI" id="CHEBI:58048"/>
        <dbReference type="ChEBI" id="CHEBI:58359"/>
        <dbReference type="ChEBI" id="CHEBI:456215"/>
        <dbReference type="EC" id="6.3.5.4"/>
    </reaction>
</comment>
<dbReference type="AlphaFoldDB" id="A0A8J8MET2"/>
<dbReference type="GO" id="GO:0005524">
    <property type="term" value="F:ATP binding"/>
    <property type="evidence" value="ECO:0007669"/>
    <property type="project" value="UniProtKB-KW"/>
</dbReference>
<dbReference type="PANTHER" id="PTHR43284:SF1">
    <property type="entry name" value="ASPARAGINE SYNTHETASE"/>
    <property type="match status" value="1"/>
</dbReference>
<dbReference type="Gene3D" id="3.60.20.10">
    <property type="entry name" value="Glutamine Phosphoribosylpyrophosphate, subunit 1, domain 1"/>
    <property type="match status" value="1"/>
</dbReference>
<evidence type="ECO:0000256" key="3">
    <source>
        <dbReference type="ARBA" id="ARBA00012737"/>
    </source>
</evidence>
<dbReference type="RefSeq" id="WP_212691613.1">
    <property type="nucleotide sequence ID" value="NZ_CP058561.1"/>
</dbReference>
<dbReference type="InterPro" id="IPR017932">
    <property type="entry name" value="GATase_2_dom"/>
</dbReference>
<evidence type="ECO:0000256" key="5">
    <source>
        <dbReference type="ARBA" id="ARBA00022840"/>
    </source>
</evidence>
<proteinExistence type="inferred from homology"/>
<dbReference type="CDD" id="cd01991">
    <property type="entry name" value="Asn_synthase_B_C"/>
    <property type="match status" value="1"/>
</dbReference>
<evidence type="ECO:0000259" key="12">
    <source>
        <dbReference type="PROSITE" id="PS51278"/>
    </source>
</evidence>
<dbReference type="PROSITE" id="PS51278">
    <property type="entry name" value="GATASE_TYPE_2"/>
    <property type="match status" value="1"/>
</dbReference>
<dbReference type="EC" id="6.3.5.4" evidence="3"/>
<evidence type="ECO:0000313" key="14">
    <source>
        <dbReference type="Proteomes" id="UP000677305"/>
    </source>
</evidence>
<dbReference type="Pfam" id="PF13537">
    <property type="entry name" value="GATase_7"/>
    <property type="match status" value="1"/>
</dbReference>
<name>A0A8J8MET2_9FIRM</name>
<dbReference type="PANTHER" id="PTHR43284">
    <property type="entry name" value="ASPARAGINE SYNTHETASE (GLUTAMINE-HYDROLYZING)"/>
    <property type="match status" value="1"/>
</dbReference>
<dbReference type="PIRSF" id="PIRSF001589">
    <property type="entry name" value="Asn_synthetase_glu-h"/>
    <property type="match status" value="1"/>
</dbReference>
<dbReference type="EMBL" id="CP058561">
    <property type="protein sequence ID" value="QUH31652.1"/>
    <property type="molecule type" value="Genomic_DNA"/>
</dbReference>
<evidence type="ECO:0000256" key="11">
    <source>
        <dbReference type="PIRSR" id="PIRSR001589-3"/>
    </source>
</evidence>
<feature type="binding site" evidence="10">
    <location>
        <begin position="376"/>
        <end position="377"/>
    </location>
    <ligand>
        <name>ATP</name>
        <dbReference type="ChEBI" id="CHEBI:30616"/>
    </ligand>
</feature>
<evidence type="ECO:0000256" key="2">
    <source>
        <dbReference type="ARBA" id="ARBA00005752"/>
    </source>
</evidence>
<dbReference type="Gene3D" id="3.40.50.620">
    <property type="entry name" value="HUPs"/>
    <property type="match status" value="1"/>
</dbReference>
<comment type="pathway">
    <text evidence="1">Amino-acid biosynthesis; L-asparagine biosynthesis; L-asparagine from L-aspartate (L-Gln route): step 1/1.</text>
</comment>
<evidence type="ECO:0000256" key="1">
    <source>
        <dbReference type="ARBA" id="ARBA00005187"/>
    </source>
</evidence>
<feature type="binding site" evidence="10">
    <location>
        <position position="102"/>
    </location>
    <ligand>
        <name>L-glutamine</name>
        <dbReference type="ChEBI" id="CHEBI:58359"/>
    </ligand>
</feature>
<feature type="domain" description="Glutamine amidotransferase type-2" evidence="12">
    <location>
        <begin position="2"/>
        <end position="216"/>
    </location>
</feature>
<evidence type="ECO:0000256" key="7">
    <source>
        <dbReference type="ARBA" id="ARBA00022962"/>
    </source>
</evidence>
<dbReference type="SUPFAM" id="SSF56235">
    <property type="entry name" value="N-terminal nucleophile aminohydrolases (Ntn hydrolases)"/>
    <property type="match status" value="1"/>
</dbReference>
<keyword evidence="5 10" id="KW-0067">ATP-binding</keyword>
<keyword evidence="6 9" id="KW-0061">Asparagine biosynthesis</keyword>
<keyword evidence="7 9" id="KW-0315">Glutamine amidotransferase</keyword>
<gene>
    <name evidence="13" type="primary">asnB</name>
    <name evidence="13" type="ORF">HYG85_23075</name>
</gene>
<dbReference type="InterPro" id="IPR001962">
    <property type="entry name" value="Asn_synthase"/>
</dbReference>
<feature type="site" description="Important for beta-aspartyl-AMP intermediate formation" evidence="11">
    <location>
        <position position="378"/>
    </location>
</feature>
<keyword evidence="4 10" id="KW-0547">Nucleotide-binding</keyword>
<comment type="similarity">
    <text evidence="2">Belongs to the asparagine synthetase family.</text>
</comment>